<organism evidence="1 3">
    <name type="scientific">Shewanella corallii</name>
    <dbReference type="NCBI Taxonomy" id="560080"/>
    <lineage>
        <taxon>Bacteria</taxon>
        <taxon>Pseudomonadati</taxon>
        <taxon>Pseudomonadota</taxon>
        <taxon>Gammaproteobacteria</taxon>
        <taxon>Alteromonadales</taxon>
        <taxon>Shewanellaceae</taxon>
        <taxon>Shewanella</taxon>
    </lineage>
</organism>
<comment type="caution">
    <text evidence="1">The sequence shown here is derived from an EMBL/GenBank/DDBJ whole genome shotgun (WGS) entry which is preliminary data.</text>
</comment>
<keyword evidence="3" id="KW-1185">Reference proteome</keyword>
<dbReference type="RefSeq" id="WP_162807153.1">
    <property type="nucleotide sequence ID" value="NZ_JAKIKT010000005.1"/>
</dbReference>
<evidence type="ECO:0000313" key="2">
    <source>
        <dbReference type="EMBL" id="MCL2914995.1"/>
    </source>
</evidence>
<sequence>MNTQDKVELIEETLLDSVSGGAMDRALCEIDLCSIDICDWPCFFD</sequence>
<dbReference type="EMBL" id="JAKIKT010000005">
    <property type="protein sequence ID" value="MCL2914995.1"/>
    <property type="molecule type" value="Genomic_DNA"/>
</dbReference>
<evidence type="ECO:0000313" key="3">
    <source>
        <dbReference type="Proteomes" id="UP001202831"/>
    </source>
</evidence>
<proteinExistence type="predicted"/>
<dbReference type="Proteomes" id="UP001202831">
    <property type="component" value="Unassembled WGS sequence"/>
</dbReference>
<name>A0ABT0N945_9GAMM</name>
<evidence type="ECO:0000313" key="1">
    <source>
        <dbReference type="EMBL" id="MCL2914994.1"/>
    </source>
</evidence>
<protein>
    <submittedName>
        <fullName evidence="1">Uncharacterized protein</fullName>
    </submittedName>
</protein>
<reference evidence="1 3" key="1">
    <citation type="submission" date="2022-01" db="EMBL/GenBank/DDBJ databases">
        <title>Whole genome-based taxonomy of the Shewanellaceae.</title>
        <authorList>
            <person name="Martin-Rodriguez A.J."/>
        </authorList>
    </citation>
    <scope>NUCLEOTIDE SEQUENCE [LARGE SCALE GENOMIC DNA]</scope>
    <source>
        <strain evidence="1 3">DSM 21332</strain>
    </source>
</reference>
<accession>A0ABT0N945</accession>
<gene>
    <name evidence="1" type="ORF">L2725_14635</name>
    <name evidence="2" type="ORF">L2725_14640</name>
</gene>
<dbReference type="EMBL" id="JAKIKT010000005">
    <property type="protein sequence ID" value="MCL2914994.1"/>
    <property type="molecule type" value="Genomic_DNA"/>
</dbReference>